<keyword evidence="4" id="KW-1015">Disulfide bond</keyword>
<evidence type="ECO:0000313" key="9">
    <source>
        <dbReference type="Proteomes" id="UP001500466"/>
    </source>
</evidence>
<accession>A0ABP9HXX5</accession>
<evidence type="ECO:0000256" key="1">
    <source>
        <dbReference type="ARBA" id="ARBA00005791"/>
    </source>
</evidence>
<dbReference type="EMBL" id="BAABHS010000023">
    <property type="protein sequence ID" value="GAA4980801.1"/>
    <property type="molecule type" value="Genomic_DNA"/>
</dbReference>
<evidence type="ECO:0000256" key="3">
    <source>
        <dbReference type="ARBA" id="ARBA00023002"/>
    </source>
</evidence>
<evidence type="ECO:0000256" key="2">
    <source>
        <dbReference type="ARBA" id="ARBA00022729"/>
    </source>
</evidence>
<keyword evidence="5" id="KW-0676">Redox-active center</keyword>
<keyword evidence="6" id="KW-0472">Membrane</keyword>
<protein>
    <recommendedName>
        <fullName evidence="7">Thioredoxin domain-containing protein</fullName>
    </recommendedName>
</protein>
<dbReference type="PANTHER" id="PTHR13887:SF14">
    <property type="entry name" value="DISULFIDE BOND FORMATION PROTEIN D"/>
    <property type="match status" value="1"/>
</dbReference>
<reference evidence="9" key="1">
    <citation type="journal article" date="2019" name="Int. J. Syst. Evol. Microbiol.">
        <title>The Global Catalogue of Microorganisms (GCM) 10K type strain sequencing project: providing services to taxonomists for standard genome sequencing and annotation.</title>
        <authorList>
            <consortium name="The Broad Institute Genomics Platform"/>
            <consortium name="The Broad Institute Genome Sequencing Center for Infectious Disease"/>
            <person name="Wu L."/>
            <person name="Ma J."/>
        </authorList>
    </citation>
    <scope>NUCLEOTIDE SEQUENCE [LARGE SCALE GENOMIC DNA]</scope>
    <source>
        <strain evidence="9">JCM 17986</strain>
    </source>
</reference>
<dbReference type="Proteomes" id="UP001500466">
    <property type="component" value="Unassembled WGS sequence"/>
</dbReference>
<keyword evidence="6" id="KW-0812">Transmembrane</keyword>
<comment type="caution">
    <text evidence="8">The sequence shown here is derived from an EMBL/GenBank/DDBJ whole genome shotgun (WGS) entry which is preliminary data.</text>
</comment>
<dbReference type="PANTHER" id="PTHR13887">
    <property type="entry name" value="GLUTATHIONE S-TRANSFERASE KAPPA"/>
    <property type="match status" value="1"/>
</dbReference>
<proteinExistence type="inferred from homology"/>
<dbReference type="RefSeq" id="WP_345678614.1">
    <property type="nucleotide sequence ID" value="NZ_BAABHS010000023.1"/>
</dbReference>
<keyword evidence="3" id="KW-0560">Oxidoreductase</keyword>
<dbReference type="PROSITE" id="PS51352">
    <property type="entry name" value="THIOREDOXIN_2"/>
    <property type="match status" value="1"/>
</dbReference>
<evidence type="ECO:0000256" key="5">
    <source>
        <dbReference type="ARBA" id="ARBA00023284"/>
    </source>
</evidence>
<keyword evidence="2" id="KW-0732">Signal</keyword>
<comment type="similarity">
    <text evidence="1">Belongs to the thioredoxin family. DsbA subfamily.</text>
</comment>
<evidence type="ECO:0000256" key="4">
    <source>
        <dbReference type="ARBA" id="ARBA00023157"/>
    </source>
</evidence>
<dbReference type="Gene3D" id="3.40.30.10">
    <property type="entry name" value="Glutaredoxin"/>
    <property type="match status" value="1"/>
</dbReference>
<evidence type="ECO:0000313" key="8">
    <source>
        <dbReference type="EMBL" id="GAA4980801.1"/>
    </source>
</evidence>
<feature type="transmembrane region" description="Helical" evidence="6">
    <location>
        <begin position="20"/>
        <end position="39"/>
    </location>
</feature>
<name>A0ABP9HXX5_9ACTN</name>
<keyword evidence="9" id="KW-1185">Reference proteome</keyword>
<keyword evidence="6" id="KW-1133">Transmembrane helix</keyword>
<organism evidence="8 9">
    <name type="scientific">Yinghuangia aomiensis</name>
    <dbReference type="NCBI Taxonomy" id="676205"/>
    <lineage>
        <taxon>Bacteria</taxon>
        <taxon>Bacillati</taxon>
        <taxon>Actinomycetota</taxon>
        <taxon>Actinomycetes</taxon>
        <taxon>Kitasatosporales</taxon>
        <taxon>Streptomycetaceae</taxon>
        <taxon>Yinghuangia</taxon>
    </lineage>
</organism>
<evidence type="ECO:0000259" key="7">
    <source>
        <dbReference type="PROSITE" id="PS51352"/>
    </source>
</evidence>
<dbReference type="InterPro" id="IPR012336">
    <property type="entry name" value="Thioredoxin-like_fold"/>
</dbReference>
<dbReference type="Pfam" id="PF13462">
    <property type="entry name" value="Thioredoxin_4"/>
    <property type="match status" value="1"/>
</dbReference>
<feature type="domain" description="Thioredoxin" evidence="7">
    <location>
        <begin position="44"/>
        <end position="241"/>
    </location>
</feature>
<dbReference type="InterPro" id="IPR036249">
    <property type="entry name" value="Thioredoxin-like_sf"/>
</dbReference>
<sequence>MGIILSAGEGPASRAYRRRVWVVAVVGLAAVLMGVLAQFSQASAPSGLPSEPAVVGAAHDGVVRKAALTLPATASRDAADPMALGRVDAPVLMVEYADFNCGYCIRFARETEADLLRKYVDTGVVRFEFRNFAIRGDSSIALARAAWAAGQQGRFWPFHDEVYQRGTTDPTAAARAAGVPDLARFAADMNGAAASAAVDRDAADARNAGAEMTPTFVINGKQLVGALPKEQFYDEIDSAARLARSGARLPY</sequence>
<gene>
    <name evidence="8" type="ORF">GCM10023205_57380</name>
</gene>
<dbReference type="InterPro" id="IPR013766">
    <property type="entry name" value="Thioredoxin_domain"/>
</dbReference>
<evidence type="ECO:0000256" key="6">
    <source>
        <dbReference type="SAM" id="Phobius"/>
    </source>
</evidence>
<dbReference type="SUPFAM" id="SSF52833">
    <property type="entry name" value="Thioredoxin-like"/>
    <property type="match status" value="1"/>
</dbReference>